<dbReference type="Pfam" id="PF14537">
    <property type="entry name" value="Cytochrom_c3_2"/>
    <property type="match status" value="1"/>
</dbReference>
<evidence type="ECO:0000313" key="17">
    <source>
        <dbReference type="Proteomes" id="UP000305675"/>
    </source>
</evidence>
<evidence type="ECO:0000256" key="7">
    <source>
        <dbReference type="ARBA" id="ARBA00022764"/>
    </source>
</evidence>
<keyword evidence="17" id="KW-1185">Reference proteome</keyword>
<dbReference type="InterPro" id="IPR036280">
    <property type="entry name" value="Multihaem_cyt_sf"/>
</dbReference>
<feature type="domain" description="FAD-dependent oxidoreductase 2 FAD-binding" evidence="14">
    <location>
        <begin position="200"/>
        <end position="620"/>
    </location>
</feature>
<evidence type="ECO:0000259" key="15">
    <source>
        <dbReference type="Pfam" id="PF14537"/>
    </source>
</evidence>
<evidence type="ECO:0000256" key="2">
    <source>
        <dbReference type="ARBA" id="ARBA00004418"/>
    </source>
</evidence>
<dbReference type="GO" id="GO:0046872">
    <property type="term" value="F:metal ion binding"/>
    <property type="evidence" value="ECO:0007669"/>
    <property type="project" value="UniProtKB-KW"/>
</dbReference>
<keyword evidence="8 12" id="KW-0274">FAD</keyword>
<dbReference type="EMBL" id="SWCJ01000004">
    <property type="protein sequence ID" value="TKB56050.1"/>
    <property type="molecule type" value="Genomic_DNA"/>
</dbReference>
<dbReference type="Gene3D" id="3.50.50.60">
    <property type="entry name" value="FAD/NAD(P)-binding domain"/>
    <property type="match status" value="1"/>
</dbReference>
<evidence type="ECO:0000256" key="4">
    <source>
        <dbReference type="ARBA" id="ARBA00022617"/>
    </source>
</evidence>
<dbReference type="Gene3D" id="3.90.700.10">
    <property type="entry name" value="Succinate dehydrogenase/fumarate reductase flavoprotein, catalytic domain"/>
    <property type="match status" value="1"/>
</dbReference>
<dbReference type="Proteomes" id="UP000305675">
    <property type="component" value="Unassembled WGS sequence"/>
</dbReference>
<keyword evidence="6" id="KW-0479">Metal-binding</keyword>
<dbReference type="GO" id="GO:0016491">
    <property type="term" value="F:oxidoreductase activity"/>
    <property type="evidence" value="ECO:0007669"/>
    <property type="project" value="UniProtKB-KW"/>
</dbReference>
<dbReference type="InterPro" id="IPR036188">
    <property type="entry name" value="FAD/NAD-bd_sf"/>
</dbReference>
<feature type="transmembrane region" description="Helical" evidence="13">
    <location>
        <begin position="62"/>
        <end position="82"/>
    </location>
</feature>
<feature type="domain" description="Tetrahaem cytochrome" evidence="15">
    <location>
        <begin position="85"/>
        <end position="163"/>
    </location>
</feature>
<dbReference type="InterPro" id="IPR003953">
    <property type="entry name" value="FAD-dep_OxRdtase_2_FAD-bd"/>
</dbReference>
<evidence type="ECO:0000256" key="12">
    <source>
        <dbReference type="RuleBase" id="RU366062"/>
    </source>
</evidence>
<evidence type="ECO:0000256" key="6">
    <source>
        <dbReference type="ARBA" id="ARBA00022723"/>
    </source>
</evidence>
<keyword evidence="5 12" id="KW-0285">Flavoprotein</keyword>
<keyword evidence="7" id="KW-0574">Periplasm</keyword>
<dbReference type="PANTHER" id="PTHR43400:SF7">
    <property type="entry name" value="FAD-DEPENDENT OXIDOREDUCTASE 2 FAD BINDING DOMAIN-CONTAINING PROTEIN"/>
    <property type="match status" value="1"/>
</dbReference>
<organism evidence="16 17">
    <name type="scientific">Ferrimonas aestuarii</name>
    <dbReference type="NCBI Taxonomy" id="2569539"/>
    <lineage>
        <taxon>Bacteria</taxon>
        <taxon>Pseudomonadati</taxon>
        <taxon>Pseudomonadota</taxon>
        <taxon>Gammaproteobacteria</taxon>
        <taxon>Alteromonadales</taxon>
        <taxon>Ferrimonadaceae</taxon>
        <taxon>Ferrimonas</taxon>
    </lineage>
</organism>
<keyword evidence="13" id="KW-0812">Transmembrane</keyword>
<dbReference type="SUPFAM" id="SSF56425">
    <property type="entry name" value="Succinate dehydrogenase/fumarate reductase flavoprotein, catalytic domain"/>
    <property type="match status" value="1"/>
</dbReference>
<dbReference type="InterPro" id="IPR010960">
    <property type="entry name" value="Flavocytochrome_c"/>
</dbReference>
<keyword evidence="13" id="KW-1133">Transmembrane helix</keyword>
<comment type="similarity">
    <text evidence="12">Belongs to the FAD-dependent oxidoreductase 2 family. FRD/SDH subfamily.</text>
</comment>
<accession>A0A4U1BQ05</accession>
<dbReference type="GO" id="GO:0042597">
    <property type="term" value="C:periplasmic space"/>
    <property type="evidence" value="ECO:0007669"/>
    <property type="project" value="UniProtKB-SubCell"/>
</dbReference>
<keyword evidence="13" id="KW-0472">Membrane</keyword>
<comment type="caution">
    <text evidence="16">The sequence shown here is derived from an EMBL/GenBank/DDBJ whole genome shotgun (WGS) entry which is preliminary data.</text>
</comment>
<dbReference type="InterPro" id="IPR027477">
    <property type="entry name" value="Succ_DH/fumarate_Rdtase_cat_sf"/>
</dbReference>
<comment type="cofactor">
    <cofactor evidence="12">
        <name>FAD</name>
        <dbReference type="ChEBI" id="CHEBI:57692"/>
    </cofactor>
    <text evidence="12">Binds 1 FAD per subunit.</text>
</comment>
<comment type="cofactor">
    <cofactor evidence="1">
        <name>heme c</name>
        <dbReference type="ChEBI" id="CHEBI:61717"/>
    </cofactor>
</comment>
<dbReference type="GO" id="GO:0010181">
    <property type="term" value="F:FMN binding"/>
    <property type="evidence" value="ECO:0007669"/>
    <property type="project" value="InterPro"/>
</dbReference>
<name>A0A4U1BQ05_9GAMM</name>
<dbReference type="PRINTS" id="PR00368">
    <property type="entry name" value="FADPNR"/>
</dbReference>
<dbReference type="Gene3D" id="1.10.1130.10">
    <property type="entry name" value="Flavocytochrome C3, Chain A"/>
    <property type="match status" value="1"/>
</dbReference>
<reference evidence="16 17" key="1">
    <citation type="submission" date="2019-04" db="EMBL/GenBank/DDBJ databases">
        <authorList>
            <person name="Hwang J.C."/>
        </authorList>
    </citation>
    <scope>NUCLEOTIDE SEQUENCE [LARGE SCALE GENOMIC DNA]</scope>
    <source>
        <strain evidence="16 17">IMCC35002</strain>
    </source>
</reference>
<evidence type="ECO:0000256" key="1">
    <source>
        <dbReference type="ARBA" id="ARBA00001926"/>
    </source>
</evidence>
<evidence type="ECO:0000256" key="9">
    <source>
        <dbReference type="ARBA" id="ARBA00022982"/>
    </source>
</evidence>
<keyword evidence="10 12" id="KW-0560">Oxidoreductase</keyword>
<dbReference type="Pfam" id="PF00890">
    <property type="entry name" value="FAD_binding_2"/>
    <property type="match status" value="1"/>
</dbReference>
<keyword evidence="4" id="KW-0349">Heme</keyword>
<evidence type="ECO:0000256" key="11">
    <source>
        <dbReference type="ARBA" id="ARBA00023004"/>
    </source>
</evidence>
<dbReference type="AlphaFoldDB" id="A0A4U1BQ05"/>
<evidence type="ECO:0000256" key="10">
    <source>
        <dbReference type="ARBA" id="ARBA00023002"/>
    </source>
</evidence>
<sequence length="640" mass="68627">MDDCKYTIIHLIYLSHFIFIFTQPSTHKKNKATATTSTFENSFYYGLNPNQYGKAIMKVSKLSLVVSGALFFSAGSFAQGIVPMHKEFTSCDSCHSQDMVVRDALAQENAACVDCHGEYEELATPDSHDIDPHDSHLDLGNLNCTTCHSGHQQGNLMCNSCHDFDMSLPGGSNEWQPTKVDVNPEMVKKAIQAGPKEQHDIIVIGSGASGTTAAVAASQAGIDNILILEKEPLPGGNSMLAAGGMASAESSTQKALKIGDTKEVWYNDIMKGGYQHNDKALARTLAEGGAESIDWLKDLGADLNSVGRPGGHSYERVHRPTGGAKAGPHIMKTLIAATEKEQIEIRVNAPAVKLVVDDKDQIQGVVVKGKHQGYYMVGAKSVVIASGGFAANNDMVASFRSDLKGVATTNNKGNQGDGIKMVEEIGGKVRDVKEIQLFPTAAKGKILITGTIRGAGAILLNDQGERFVDELGTRDVVSGAIIDQSNNHAWMLYDQDVVNELSQVKGLEILGLVDIVNSYQEMEKLTGMPAAKAKATLERYNQFQQTGKDLDFGKKFMKTDVRFPIYVVDVAPAIHHTMGGIAINENTEVFLNDGTKIKGLYASGEVTGGVHGKNRLGGNAIADTVVFGRIAGAEAAKQAK</sequence>
<evidence type="ECO:0000256" key="8">
    <source>
        <dbReference type="ARBA" id="ARBA00022827"/>
    </source>
</evidence>
<evidence type="ECO:0000259" key="14">
    <source>
        <dbReference type="Pfam" id="PF00890"/>
    </source>
</evidence>
<dbReference type="EC" id="1.3.2.4" evidence="12"/>
<dbReference type="SUPFAM" id="SSF48695">
    <property type="entry name" value="Multiheme cytochromes"/>
    <property type="match status" value="1"/>
</dbReference>
<protein>
    <recommendedName>
        <fullName evidence="12">Fumarate reductase</fullName>
        <ecNumber evidence="12">1.3.2.4</ecNumber>
    </recommendedName>
</protein>
<gene>
    <name evidence="16" type="ORF">FCL42_07480</name>
</gene>
<evidence type="ECO:0000256" key="3">
    <source>
        <dbReference type="ARBA" id="ARBA00022448"/>
    </source>
</evidence>
<comment type="subcellular location">
    <subcellularLocation>
        <location evidence="2">Periplasm</location>
    </subcellularLocation>
</comment>
<evidence type="ECO:0000256" key="5">
    <source>
        <dbReference type="ARBA" id="ARBA00022630"/>
    </source>
</evidence>
<proteinExistence type="inferred from homology"/>
<keyword evidence="11" id="KW-0408">Iron</keyword>
<dbReference type="NCBIfam" id="TIGR01813">
    <property type="entry name" value="flavo_cyto_c"/>
    <property type="match status" value="1"/>
</dbReference>
<keyword evidence="3" id="KW-0813">Transport</keyword>
<comment type="catalytic activity">
    <reaction evidence="12">
        <text>2 Fe(III)-[cytochrome c] + succinate = fumarate + 2 Fe(II)-[cytochrome c] + 2 H(+)</text>
        <dbReference type="Rhea" id="RHEA:77903"/>
        <dbReference type="Rhea" id="RHEA-COMP:10350"/>
        <dbReference type="Rhea" id="RHEA-COMP:14399"/>
        <dbReference type="ChEBI" id="CHEBI:15378"/>
        <dbReference type="ChEBI" id="CHEBI:29033"/>
        <dbReference type="ChEBI" id="CHEBI:29034"/>
        <dbReference type="ChEBI" id="CHEBI:29806"/>
        <dbReference type="ChEBI" id="CHEBI:30031"/>
        <dbReference type="EC" id="1.3.2.4"/>
    </reaction>
</comment>
<dbReference type="PANTHER" id="PTHR43400">
    <property type="entry name" value="FUMARATE REDUCTASE"/>
    <property type="match status" value="1"/>
</dbReference>
<dbReference type="FunFam" id="1.10.1130.10:FF:000003">
    <property type="entry name" value="Fumarate reductase flavoprotein subunit"/>
    <property type="match status" value="1"/>
</dbReference>
<dbReference type="OrthoDB" id="9813348at2"/>
<evidence type="ECO:0000256" key="13">
    <source>
        <dbReference type="SAM" id="Phobius"/>
    </source>
</evidence>
<dbReference type="InterPro" id="IPR012286">
    <property type="entry name" value="Tetrahaem_cytochrome"/>
</dbReference>
<keyword evidence="9" id="KW-0249">Electron transport</keyword>
<evidence type="ECO:0000313" key="16">
    <source>
        <dbReference type="EMBL" id="TKB56050.1"/>
    </source>
</evidence>
<dbReference type="InterPro" id="IPR050315">
    <property type="entry name" value="FAD-oxidoreductase_2"/>
</dbReference>
<dbReference type="SUPFAM" id="SSF51905">
    <property type="entry name" value="FAD/NAD(P)-binding domain"/>
    <property type="match status" value="1"/>
</dbReference>